<feature type="transmembrane region" description="Helical" evidence="1">
    <location>
        <begin position="392"/>
        <end position="411"/>
    </location>
</feature>
<comment type="caution">
    <text evidence="2">The sequence shown here is derived from an EMBL/GenBank/DDBJ whole genome shotgun (WGS) entry which is preliminary data.</text>
</comment>
<dbReference type="Pfam" id="PF11902">
    <property type="entry name" value="DUF3422"/>
    <property type="match status" value="1"/>
</dbReference>
<organism evidence="2 3">
    <name type="scientific">Qipengyuania profundimaris</name>
    <dbReference type="NCBI Taxonomy" id="3067652"/>
    <lineage>
        <taxon>Bacteria</taxon>
        <taxon>Pseudomonadati</taxon>
        <taxon>Pseudomonadota</taxon>
        <taxon>Alphaproteobacteria</taxon>
        <taxon>Sphingomonadales</taxon>
        <taxon>Erythrobacteraceae</taxon>
        <taxon>Qipengyuania</taxon>
    </lineage>
</organism>
<accession>A0ABT9HQ48</accession>
<keyword evidence="1" id="KW-1133">Transmembrane helix</keyword>
<dbReference type="InterPro" id="IPR021830">
    <property type="entry name" value="DUF3422"/>
</dbReference>
<dbReference type="Proteomes" id="UP001240639">
    <property type="component" value="Unassembled WGS sequence"/>
</dbReference>
<keyword evidence="1" id="KW-0812">Transmembrane</keyword>
<feature type="transmembrane region" description="Helical" evidence="1">
    <location>
        <begin position="359"/>
        <end position="380"/>
    </location>
</feature>
<proteinExistence type="predicted"/>
<dbReference type="RefSeq" id="WP_305932334.1">
    <property type="nucleotide sequence ID" value="NZ_JAVAIM010000001.1"/>
</dbReference>
<keyword evidence="1" id="KW-0472">Membrane</keyword>
<protein>
    <submittedName>
        <fullName evidence="2">DUF3422 domain-containing protein</fullName>
    </submittedName>
</protein>
<keyword evidence="3" id="KW-1185">Reference proteome</keyword>
<evidence type="ECO:0000313" key="3">
    <source>
        <dbReference type="Proteomes" id="UP001240639"/>
    </source>
</evidence>
<evidence type="ECO:0000256" key="1">
    <source>
        <dbReference type="SAM" id="Phobius"/>
    </source>
</evidence>
<reference evidence="2 3" key="1">
    <citation type="submission" date="2023-08" db="EMBL/GenBank/DDBJ databases">
        <title>genomic of G39.</title>
        <authorList>
            <person name="Wang Y."/>
        </authorList>
    </citation>
    <scope>NUCLEOTIDE SEQUENCE [LARGE SCALE GENOMIC DNA]</scope>
    <source>
        <strain evidence="2 3">G39</strain>
    </source>
</reference>
<gene>
    <name evidence="2" type="ORF">Q9K02_07500</name>
</gene>
<dbReference type="EMBL" id="JAVAIM010000001">
    <property type="protein sequence ID" value="MDP4574982.1"/>
    <property type="molecule type" value="Genomic_DNA"/>
</dbReference>
<sequence length="430" mass="47833">MYSGPVNLTEHPLRRELVREMHLRRFAPVRAPAFIMQIVSLVSDSERATESELIAELAGRNDVDLHADARHAMIPLDGERVLLWEQHTEATTLTLIGGIDIANDDAGAEGIMADWPGVVVRATRIFVEKTEKQARKRLDEMAFEDSELVCCKVNAGVIIWSDFRIREDGFGRLLITAGDARPDELGRIVQRLQELGNYRNLALLALPEVRRLSPRLADLEDRLARHSLELGSEGSASDERVMQDLSALSAELAQLRVESGYRLSASRAYSQITMDRLGALAIEPVPGFPDLGEFTERRLVPGMRTCETFVERLRRLSERTGDAIALLNTRIDTRIKANNLDLLRSMESSFNLQLRLQHLVEALSVIAATYYAVGLIAFVLKGASAFPDGKAVDIALAVMAPLVLLAIFLLISRIRKRHLGESGTGRPRED</sequence>
<name>A0ABT9HQ48_9SPHN</name>
<evidence type="ECO:0000313" key="2">
    <source>
        <dbReference type="EMBL" id="MDP4574982.1"/>
    </source>
</evidence>